<protein>
    <submittedName>
        <fullName evidence="1">Acyl-CoA N-acyltransferase</fullName>
    </submittedName>
</protein>
<evidence type="ECO:0000313" key="1">
    <source>
        <dbReference type="EMBL" id="KAH7916300.1"/>
    </source>
</evidence>
<dbReference type="Proteomes" id="UP000790377">
    <property type="component" value="Unassembled WGS sequence"/>
</dbReference>
<gene>
    <name evidence="1" type="ORF">BJ138DRAFT_1140025</name>
</gene>
<keyword evidence="2" id="KW-1185">Reference proteome</keyword>
<sequence length="213" mass="23876">MPVTIRPATKADEDDVYRICVLTSNAGTSAIDLHTFPKLPGTIYAAPYLHLKSTWAFLLVDTDDTQERVVGYILGTKDTRVFEKDAEENWWPALREEYGRYIQEPANAKPADLTYIKNILNPALAADANIAFAPPHLHINILPEYQAKGYGRKLIGTAVEYLKDAEEGLQGVWLGMDPRNTKAAAFYEKIGFKTFEGAPEAVVGLRFEDWNKK</sequence>
<comment type="caution">
    <text evidence="1">The sequence shown here is derived from an EMBL/GenBank/DDBJ whole genome shotgun (WGS) entry which is preliminary data.</text>
</comment>
<proteinExistence type="predicted"/>
<organism evidence="1 2">
    <name type="scientific">Hygrophoropsis aurantiaca</name>
    <dbReference type="NCBI Taxonomy" id="72124"/>
    <lineage>
        <taxon>Eukaryota</taxon>
        <taxon>Fungi</taxon>
        <taxon>Dikarya</taxon>
        <taxon>Basidiomycota</taxon>
        <taxon>Agaricomycotina</taxon>
        <taxon>Agaricomycetes</taxon>
        <taxon>Agaricomycetidae</taxon>
        <taxon>Boletales</taxon>
        <taxon>Coniophorineae</taxon>
        <taxon>Hygrophoropsidaceae</taxon>
        <taxon>Hygrophoropsis</taxon>
    </lineage>
</organism>
<reference evidence="1" key="1">
    <citation type="journal article" date="2021" name="New Phytol.">
        <title>Evolutionary innovations through gain and loss of genes in the ectomycorrhizal Boletales.</title>
        <authorList>
            <person name="Wu G."/>
            <person name="Miyauchi S."/>
            <person name="Morin E."/>
            <person name="Kuo A."/>
            <person name="Drula E."/>
            <person name="Varga T."/>
            <person name="Kohler A."/>
            <person name="Feng B."/>
            <person name="Cao Y."/>
            <person name="Lipzen A."/>
            <person name="Daum C."/>
            <person name="Hundley H."/>
            <person name="Pangilinan J."/>
            <person name="Johnson J."/>
            <person name="Barry K."/>
            <person name="LaButti K."/>
            <person name="Ng V."/>
            <person name="Ahrendt S."/>
            <person name="Min B."/>
            <person name="Choi I.G."/>
            <person name="Park H."/>
            <person name="Plett J.M."/>
            <person name="Magnuson J."/>
            <person name="Spatafora J.W."/>
            <person name="Nagy L.G."/>
            <person name="Henrissat B."/>
            <person name="Grigoriev I.V."/>
            <person name="Yang Z.L."/>
            <person name="Xu J."/>
            <person name="Martin F.M."/>
        </authorList>
    </citation>
    <scope>NUCLEOTIDE SEQUENCE</scope>
    <source>
        <strain evidence="1">ATCC 28755</strain>
    </source>
</reference>
<dbReference type="EMBL" id="MU267592">
    <property type="protein sequence ID" value="KAH7916300.1"/>
    <property type="molecule type" value="Genomic_DNA"/>
</dbReference>
<accession>A0ACB8ASH1</accession>
<name>A0ACB8ASH1_9AGAM</name>
<evidence type="ECO:0000313" key="2">
    <source>
        <dbReference type="Proteomes" id="UP000790377"/>
    </source>
</evidence>